<organism evidence="2 3">
    <name type="scientific">Aquabacterium soli</name>
    <dbReference type="NCBI Taxonomy" id="2493092"/>
    <lineage>
        <taxon>Bacteria</taxon>
        <taxon>Pseudomonadati</taxon>
        <taxon>Pseudomonadota</taxon>
        <taxon>Betaproteobacteria</taxon>
        <taxon>Burkholderiales</taxon>
        <taxon>Aquabacterium</taxon>
    </lineage>
</organism>
<keyword evidence="3" id="KW-1185">Reference proteome</keyword>
<comment type="caution">
    <text evidence="2">The sequence shown here is derived from an EMBL/GenBank/DDBJ whole genome shotgun (WGS) entry which is preliminary data.</text>
</comment>
<evidence type="ECO:0008006" key="4">
    <source>
        <dbReference type="Google" id="ProtNLM"/>
    </source>
</evidence>
<dbReference type="RefSeq" id="WP_125245225.1">
    <property type="nucleotide sequence ID" value="NZ_RSED01000025.1"/>
</dbReference>
<feature type="signal peptide" evidence="1">
    <location>
        <begin position="1"/>
        <end position="28"/>
    </location>
</feature>
<dbReference type="EMBL" id="RSED01000025">
    <property type="protein sequence ID" value="RRS02315.1"/>
    <property type="molecule type" value="Genomic_DNA"/>
</dbReference>
<name>A0A426V642_9BURK</name>
<dbReference type="OrthoDB" id="9146340at2"/>
<dbReference type="Proteomes" id="UP000269265">
    <property type="component" value="Unassembled WGS sequence"/>
</dbReference>
<evidence type="ECO:0000313" key="2">
    <source>
        <dbReference type="EMBL" id="RRS02315.1"/>
    </source>
</evidence>
<accession>A0A426V642</accession>
<sequence>MLAQPRFLPRRAITPLALAVLLALGACGGGGGSDDDEPPAGPATASVSGIASKGLLRNARVIAYRIENGNEIEVGRTTTDAEGKYSLSGLPVGALVLVKISAIAGTTMADEATDTEIDLSTSNFTLRAASVVGSSGTTSVHVTPFSEMAVAKALVSGSGLLTQAKVVDANEDIRSYLHFDPLVQAPEFAAAGTAPKNAPALMLAAVSELVASPSLGCAGSDQIARLQCVINALATGGTFDPAVGAALNEAKQDAVARGDYQGDVIPADVQQQPETLIPVAQRTAIENAKLLIDSVRDNARALEDLGHRLGGVQTSLADALQPLSTGRVAIIQTLVLTTEQLDKYARGGYSGALPAPASELIVPSPRGSSGAGCTLYSDAGFSVEATTYQNADYVACSITYADETTGGRRFLYQHRFTVSPRTVAGGRGYTVTSSLAKQETALNAAWPSDPVNWIGDAQALSDAEDVLVTATGTGTDLTALTLQGDLPPTVSEGGSIGAESLTVDVALSVAAQGGGLSKLSITGLISTVSAVTDEELVTVGLANGSHVIARLAVPGQLNSEVVDYSANRGHFVLQASVAGGSQVTGTLDVSDYGVAAGGDEWPTKVVFAGQIKENPDTALFSGTLTLIASNLGVFNPDQFNGEERADNFLPKQVAFQGTLYLQDVPPLLININLNNATFGTVTGSGSYQQGDRTINIQSSTQQPSGLWTLSLTGPGGVSVALSKLNASSQITGSGGVVVGTVNRSTGRIDYADGTFESF</sequence>
<proteinExistence type="predicted"/>
<dbReference type="PROSITE" id="PS51257">
    <property type="entry name" value="PROKAR_LIPOPROTEIN"/>
    <property type="match status" value="1"/>
</dbReference>
<reference evidence="2 3" key="1">
    <citation type="submission" date="2018-12" db="EMBL/GenBank/DDBJ databases">
        <title>The whole draft genome of Aquabacterium sp. SJQ9.</title>
        <authorList>
            <person name="Sun L."/>
            <person name="Gao X."/>
            <person name="Chen W."/>
            <person name="Huang K."/>
        </authorList>
    </citation>
    <scope>NUCLEOTIDE SEQUENCE [LARGE SCALE GENOMIC DNA]</scope>
    <source>
        <strain evidence="2 3">SJQ9</strain>
    </source>
</reference>
<evidence type="ECO:0000256" key="1">
    <source>
        <dbReference type="SAM" id="SignalP"/>
    </source>
</evidence>
<dbReference type="AlphaFoldDB" id="A0A426V642"/>
<protein>
    <recommendedName>
        <fullName evidence="4">Carboxypeptidase regulatory-like domain-containing protein</fullName>
    </recommendedName>
</protein>
<feature type="chain" id="PRO_5019026957" description="Carboxypeptidase regulatory-like domain-containing protein" evidence="1">
    <location>
        <begin position="29"/>
        <end position="758"/>
    </location>
</feature>
<keyword evidence="1" id="KW-0732">Signal</keyword>
<gene>
    <name evidence="2" type="ORF">EIP75_21355</name>
</gene>
<evidence type="ECO:0000313" key="3">
    <source>
        <dbReference type="Proteomes" id="UP000269265"/>
    </source>
</evidence>